<evidence type="ECO:0000313" key="3">
    <source>
        <dbReference type="Proteomes" id="UP001472866"/>
    </source>
</evidence>
<sequence>MRVFWVLRDLYRRVFGSQARASRAESALGSRLEDAATKAERSAAVKEALERKLALRGQLRLLKERAEETEEERRERGLREEQEMLRELRRTRERFGQQMDHIQKIRESNERMVEERARSTGRGVETKEEKLRRIFEEIEKFDRDFFTPDQPTKK</sequence>
<dbReference type="Proteomes" id="UP001472866">
    <property type="component" value="Chromosome 01"/>
</dbReference>
<proteinExistence type="predicted"/>
<organism evidence="2 3">
    <name type="scientific">Chloropicon roscoffensis</name>
    <dbReference type="NCBI Taxonomy" id="1461544"/>
    <lineage>
        <taxon>Eukaryota</taxon>
        <taxon>Viridiplantae</taxon>
        <taxon>Chlorophyta</taxon>
        <taxon>Chloropicophyceae</taxon>
        <taxon>Chloropicales</taxon>
        <taxon>Chloropicaceae</taxon>
        <taxon>Chloropicon</taxon>
    </lineage>
</organism>
<reference evidence="2 3" key="1">
    <citation type="submission" date="2024-03" db="EMBL/GenBank/DDBJ databases">
        <title>Complete genome sequence of the green alga Chloropicon roscoffensis RCC1871.</title>
        <authorList>
            <person name="Lemieux C."/>
            <person name="Pombert J.-F."/>
            <person name="Otis C."/>
            <person name="Turmel M."/>
        </authorList>
    </citation>
    <scope>NUCLEOTIDE SEQUENCE [LARGE SCALE GENOMIC DNA]</scope>
    <source>
        <strain evidence="2 3">RCC1871</strain>
    </source>
</reference>
<name>A0AAX4NY76_9CHLO</name>
<dbReference type="EMBL" id="CP151501">
    <property type="protein sequence ID" value="WZN58535.1"/>
    <property type="molecule type" value="Genomic_DNA"/>
</dbReference>
<protein>
    <submittedName>
        <fullName evidence="2">Uncharacterized protein</fullName>
    </submittedName>
</protein>
<keyword evidence="3" id="KW-1185">Reference proteome</keyword>
<evidence type="ECO:0000313" key="2">
    <source>
        <dbReference type="EMBL" id="WZN58535.1"/>
    </source>
</evidence>
<evidence type="ECO:0000256" key="1">
    <source>
        <dbReference type="SAM" id="MobiDB-lite"/>
    </source>
</evidence>
<gene>
    <name evidence="2" type="ORF">HKI87_01g00580</name>
</gene>
<accession>A0AAX4NY76</accession>
<feature type="region of interest" description="Disordered" evidence="1">
    <location>
        <begin position="97"/>
        <end position="126"/>
    </location>
</feature>
<dbReference type="AlphaFoldDB" id="A0AAX4NY76"/>